<dbReference type="GO" id="GO:0016051">
    <property type="term" value="P:carbohydrate biosynthetic process"/>
    <property type="evidence" value="ECO:0007669"/>
    <property type="project" value="InterPro"/>
</dbReference>
<feature type="domain" description="AFP-like" evidence="1">
    <location>
        <begin position="292"/>
        <end position="347"/>
    </location>
</feature>
<dbReference type="Pfam" id="PF03102">
    <property type="entry name" value="NeuB"/>
    <property type="match status" value="1"/>
</dbReference>
<dbReference type="SMART" id="SM00858">
    <property type="entry name" value="SAF"/>
    <property type="match status" value="1"/>
</dbReference>
<dbReference type="InterPro" id="IPR051690">
    <property type="entry name" value="PseI-like"/>
</dbReference>
<dbReference type="InterPro" id="IPR013974">
    <property type="entry name" value="SAF"/>
</dbReference>
<dbReference type="InterPro" id="IPR006190">
    <property type="entry name" value="SAF_AFP_Neu5Ac"/>
</dbReference>
<dbReference type="InterPro" id="IPR013132">
    <property type="entry name" value="PseI/NeuA/B-like_N"/>
</dbReference>
<dbReference type="SUPFAM" id="SSF51269">
    <property type="entry name" value="AFP III-like domain"/>
    <property type="match status" value="1"/>
</dbReference>
<dbReference type="Pfam" id="PF08666">
    <property type="entry name" value="SAF"/>
    <property type="match status" value="1"/>
</dbReference>
<dbReference type="CDD" id="cd11615">
    <property type="entry name" value="SAF_NeuB_like"/>
    <property type="match status" value="1"/>
</dbReference>
<sequence length="347" mass="39368">MKSFSIGEKKIGDNNPVFIIAEAGSNHNRDLNQAKKLIEIAAETEADAVKFQTYSAETLYSKKTETPDYLVKEIDQKSLWQMIKEIELPREWQGELADYSRSHDLIFLSTPFDMKAIKELEEFNILAYKIASFEIVDLPFLKEIAKTNKPVIQSTGMASLGDIEEAINVIREISDAGIALLHCSINYPPLFKDLNLRVIQTLKQAFQVPVGYSDHTMSISIPSICVALGASIIEKHFTIDRSLKGPDHKFALEPTELRQMIKNIRETEEALGSPEKVILESEKNLYKLARRSIIAKRKIPKGKVIEIEDLIIKRPGYGIKPKFLDIVLHRTAKKDIDEDDIITWDSI</sequence>
<dbReference type="SUPFAM" id="SSF51569">
    <property type="entry name" value="Aldolase"/>
    <property type="match status" value="1"/>
</dbReference>
<dbReference type="AlphaFoldDB" id="A0A0F9S110"/>
<dbReference type="GO" id="GO:0047444">
    <property type="term" value="F:N-acylneuraminate-9-phosphate synthase activity"/>
    <property type="evidence" value="ECO:0007669"/>
    <property type="project" value="TreeGrafter"/>
</dbReference>
<dbReference type="Gene3D" id="3.20.20.70">
    <property type="entry name" value="Aldolase class I"/>
    <property type="match status" value="1"/>
</dbReference>
<reference evidence="2" key="1">
    <citation type="journal article" date="2015" name="Nature">
        <title>Complex archaea that bridge the gap between prokaryotes and eukaryotes.</title>
        <authorList>
            <person name="Spang A."/>
            <person name="Saw J.H."/>
            <person name="Jorgensen S.L."/>
            <person name="Zaremba-Niedzwiedzka K."/>
            <person name="Martijn J."/>
            <person name="Lind A.E."/>
            <person name="van Eijk R."/>
            <person name="Schleper C."/>
            <person name="Guy L."/>
            <person name="Ettema T.J."/>
        </authorList>
    </citation>
    <scope>NUCLEOTIDE SEQUENCE</scope>
</reference>
<organism evidence="2">
    <name type="scientific">marine sediment metagenome</name>
    <dbReference type="NCBI Taxonomy" id="412755"/>
    <lineage>
        <taxon>unclassified sequences</taxon>
        <taxon>metagenomes</taxon>
        <taxon>ecological metagenomes</taxon>
    </lineage>
</organism>
<evidence type="ECO:0000313" key="2">
    <source>
        <dbReference type="EMBL" id="KKN55937.1"/>
    </source>
</evidence>
<dbReference type="EMBL" id="LAZR01000865">
    <property type="protein sequence ID" value="KKN55937.1"/>
    <property type="molecule type" value="Genomic_DNA"/>
</dbReference>
<gene>
    <name evidence="2" type="ORF">LCGC14_0577350</name>
</gene>
<protein>
    <recommendedName>
        <fullName evidence="1">AFP-like domain-containing protein</fullName>
    </recommendedName>
</protein>
<dbReference type="Gene3D" id="3.90.1210.10">
    <property type="entry name" value="Antifreeze-like/N-acetylneuraminic acid synthase C-terminal domain"/>
    <property type="match status" value="1"/>
</dbReference>
<dbReference type="InterPro" id="IPR057736">
    <property type="entry name" value="SAF_PseI/NeuA/NeuB"/>
</dbReference>
<dbReference type="InterPro" id="IPR036732">
    <property type="entry name" value="AFP_Neu5c_C_sf"/>
</dbReference>
<evidence type="ECO:0000259" key="1">
    <source>
        <dbReference type="PROSITE" id="PS50844"/>
    </source>
</evidence>
<proteinExistence type="predicted"/>
<dbReference type="PANTHER" id="PTHR42966:SF1">
    <property type="entry name" value="SIALIC ACID SYNTHASE"/>
    <property type="match status" value="1"/>
</dbReference>
<dbReference type="PANTHER" id="PTHR42966">
    <property type="entry name" value="N-ACETYLNEURAMINATE SYNTHASE"/>
    <property type="match status" value="1"/>
</dbReference>
<dbReference type="PROSITE" id="PS50844">
    <property type="entry name" value="AFP_LIKE"/>
    <property type="match status" value="1"/>
</dbReference>
<comment type="caution">
    <text evidence="2">The sequence shown here is derived from an EMBL/GenBank/DDBJ whole genome shotgun (WGS) entry which is preliminary data.</text>
</comment>
<accession>A0A0F9S110</accession>
<dbReference type="InterPro" id="IPR013785">
    <property type="entry name" value="Aldolase_TIM"/>
</dbReference>
<name>A0A0F9S110_9ZZZZ</name>